<reference evidence="10" key="1">
    <citation type="submission" date="2023-03" db="EMBL/GenBank/DDBJ databases">
        <authorList>
            <person name="Shen W."/>
            <person name="Cai J."/>
        </authorList>
    </citation>
    <scope>NUCLEOTIDE SEQUENCE</scope>
    <source>
        <strain evidence="10">B226-2</strain>
    </source>
</reference>
<evidence type="ECO:0000256" key="6">
    <source>
        <dbReference type="ARBA" id="ARBA00022989"/>
    </source>
</evidence>
<dbReference type="FunFam" id="1.10.3720.10:FF:000002">
    <property type="entry name" value="D-methionine ABC transporter permease MetI"/>
    <property type="match status" value="1"/>
</dbReference>
<keyword evidence="4" id="KW-1003">Cell membrane</keyword>
<sequence>MDKSFSETYLNFERVNWQRMKEATVDTLYMTGFSLIAVLILGFLLGLLLYTLGRKKSAAYRVLYNVVSVISNVFRSTPFMILMVLIMPFTKAITGTIIEPVAALPALILSAAPFYARMVEIALREISGGVIEAANAMGATTWQIIYKVLIPESLPALVSGFTVTAVSMVGFTAMAGAIGAGGLGSLAWSEGFQLNNQTVTLMATIIILIIVFIIQGLGDFLTNKLDKR</sequence>
<comment type="similarity">
    <text evidence="2">Belongs to the binding-protein-dependent transport system permease family. CysTW subfamily.</text>
</comment>
<dbReference type="GO" id="GO:0005886">
    <property type="term" value="C:plasma membrane"/>
    <property type="evidence" value="ECO:0007669"/>
    <property type="project" value="UniProtKB-SubCell"/>
</dbReference>
<name>A0AAW8U077_9ENTE</name>
<comment type="caution">
    <text evidence="10">The sequence shown here is derived from an EMBL/GenBank/DDBJ whole genome shotgun (WGS) entry which is preliminary data.</text>
</comment>
<gene>
    <name evidence="10" type="ORF">P7H43_04110</name>
</gene>
<dbReference type="GeneID" id="78364148"/>
<dbReference type="InterPro" id="IPR000515">
    <property type="entry name" value="MetI-like"/>
</dbReference>
<keyword evidence="7 8" id="KW-0472">Membrane</keyword>
<evidence type="ECO:0000313" key="11">
    <source>
        <dbReference type="Proteomes" id="UP001256711"/>
    </source>
</evidence>
<evidence type="ECO:0000313" key="10">
    <source>
        <dbReference type="EMBL" id="MDT2809657.1"/>
    </source>
</evidence>
<protein>
    <submittedName>
        <fullName evidence="10">ABC transporter permease</fullName>
    </submittedName>
</protein>
<dbReference type="Gene3D" id="1.10.3720.10">
    <property type="entry name" value="MetI-like"/>
    <property type="match status" value="1"/>
</dbReference>
<evidence type="ECO:0000256" key="4">
    <source>
        <dbReference type="ARBA" id="ARBA00022475"/>
    </source>
</evidence>
<dbReference type="CDD" id="cd06261">
    <property type="entry name" value="TM_PBP2"/>
    <property type="match status" value="1"/>
</dbReference>
<feature type="transmembrane region" description="Helical" evidence="8">
    <location>
        <begin position="199"/>
        <end position="221"/>
    </location>
</feature>
<keyword evidence="3 8" id="KW-0813">Transport</keyword>
<proteinExistence type="inferred from homology"/>
<evidence type="ECO:0000256" key="1">
    <source>
        <dbReference type="ARBA" id="ARBA00004651"/>
    </source>
</evidence>
<evidence type="ECO:0000259" key="9">
    <source>
        <dbReference type="PROSITE" id="PS50928"/>
    </source>
</evidence>
<dbReference type="PROSITE" id="PS50928">
    <property type="entry name" value="ABC_TM1"/>
    <property type="match status" value="1"/>
</dbReference>
<evidence type="ECO:0000256" key="8">
    <source>
        <dbReference type="RuleBase" id="RU363032"/>
    </source>
</evidence>
<feature type="transmembrane region" description="Helical" evidence="8">
    <location>
        <begin position="156"/>
        <end position="179"/>
    </location>
</feature>
<keyword evidence="6 8" id="KW-1133">Transmembrane helix</keyword>
<keyword evidence="5 8" id="KW-0812">Transmembrane</keyword>
<feature type="transmembrane region" description="Helical" evidence="8">
    <location>
        <begin position="62"/>
        <end position="86"/>
    </location>
</feature>
<dbReference type="GO" id="GO:0048473">
    <property type="term" value="P:D-methionine transmembrane transport"/>
    <property type="evidence" value="ECO:0007669"/>
    <property type="project" value="TreeGrafter"/>
</dbReference>
<dbReference type="SUPFAM" id="SSF161098">
    <property type="entry name" value="MetI-like"/>
    <property type="match status" value="1"/>
</dbReference>
<dbReference type="Proteomes" id="UP001256711">
    <property type="component" value="Unassembled WGS sequence"/>
</dbReference>
<evidence type="ECO:0000256" key="5">
    <source>
        <dbReference type="ARBA" id="ARBA00022692"/>
    </source>
</evidence>
<dbReference type="InterPro" id="IPR051322">
    <property type="entry name" value="AA_ABC_Transporter_Permease"/>
</dbReference>
<evidence type="ECO:0000256" key="3">
    <source>
        <dbReference type="ARBA" id="ARBA00022448"/>
    </source>
</evidence>
<dbReference type="EMBL" id="JARQBJ010000002">
    <property type="protein sequence ID" value="MDT2809657.1"/>
    <property type="molecule type" value="Genomic_DNA"/>
</dbReference>
<accession>A0AAW8U077</accession>
<dbReference type="Pfam" id="PF00528">
    <property type="entry name" value="BPD_transp_1"/>
    <property type="match status" value="1"/>
</dbReference>
<dbReference type="InterPro" id="IPR035906">
    <property type="entry name" value="MetI-like_sf"/>
</dbReference>
<organism evidence="10 11">
    <name type="scientific">Enterococcus asini</name>
    <dbReference type="NCBI Taxonomy" id="57732"/>
    <lineage>
        <taxon>Bacteria</taxon>
        <taxon>Bacillati</taxon>
        <taxon>Bacillota</taxon>
        <taxon>Bacilli</taxon>
        <taxon>Lactobacillales</taxon>
        <taxon>Enterococcaceae</taxon>
        <taxon>Enterococcus</taxon>
    </lineage>
</organism>
<feature type="transmembrane region" description="Helical" evidence="8">
    <location>
        <begin position="28"/>
        <end position="50"/>
    </location>
</feature>
<dbReference type="PANTHER" id="PTHR30450:SF1">
    <property type="entry name" value="D-METHIONINE TRANSPORT SYSTEM PERMEASE PROTEIN METI-RELATED"/>
    <property type="match status" value="1"/>
</dbReference>
<feature type="domain" description="ABC transmembrane type-1" evidence="9">
    <location>
        <begin position="24"/>
        <end position="218"/>
    </location>
</feature>
<evidence type="ECO:0000256" key="7">
    <source>
        <dbReference type="ARBA" id="ARBA00023136"/>
    </source>
</evidence>
<dbReference type="PANTHER" id="PTHR30450">
    <property type="entry name" value="ABC TRANSPORTER PERMEASE"/>
    <property type="match status" value="1"/>
</dbReference>
<dbReference type="AlphaFoldDB" id="A0AAW8U077"/>
<feature type="transmembrane region" description="Helical" evidence="8">
    <location>
        <begin position="92"/>
        <end position="116"/>
    </location>
</feature>
<dbReference type="RefSeq" id="WP_010752855.1">
    <property type="nucleotide sequence ID" value="NZ_CAJJLU010000003.1"/>
</dbReference>
<comment type="subcellular location">
    <subcellularLocation>
        <location evidence="1 8">Cell membrane</location>
        <topology evidence="1 8">Multi-pass membrane protein</topology>
    </subcellularLocation>
</comment>
<evidence type="ECO:0000256" key="2">
    <source>
        <dbReference type="ARBA" id="ARBA00007069"/>
    </source>
</evidence>